<evidence type="ECO:0000313" key="1">
    <source>
        <dbReference type="EMBL" id="CAG8815467.1"/>
    </source>
</evidence>
<sequence length="169" mass="19573">ALKDIENNPNYTEEVHQIVKELIKKKKANKVLSDITNSSEKRKIATMEMDNSSTAKKRKTKVRSELITLEDALSYIPPRITYSPHGTFSKNTTKVGDKLPKKVLLWKGFFDMAKAHYFDNKKPRFEVPQFIGKFKVTNEEIVRQAINVNILMVLNELVPNYEYSIRKVV</sequence>
<evidence type="ECO:0000313" key="2">
    <source>
        <dbReference type="Proteomes" id="UP000789920"/>
    </source>
</evidence>
<feature type="non-terminal residue" evidence="1">
    <location>
        <position position="169"/>
    </location>
</feature>
<name>A0ACA9RY47_9GLOM</name>
<protein>
    <submittedName>
        <fullName evidence="1">20287_t:CDS:1</fullName>
    </submittedName>
</protein>
<keyword evidence="2" id="KW-1185">Reference proteome</keyword>
<dbReference type="EMBL" id="CAJVQC010077336">
    <property type="protein sequence ID" value="CAG8815467.1"/>
    <property type="molecule type" value="Genomic_DNA"/>
</dbReference>
<comment type="caution">
    <text evidence="1">The sequence shown here is derived from an EMBL/GenBank/DDBJ whole genome shotgun (WGS) entry which is preliminary data.</text>
</comment>
<reference evidence="1" key="1">
    <citation type="submission" date="2021-06" db="EMBL/GenBank/DDBJ databases">
        <authorList>
            <person name="Kallberg Y."/>
            <person name="Tangrot J."/>
            <person name="Rosling A."/>
        </authorList>
    </citation>
    <scope>NUCLEOTIDE SEQUENCE</scope>
    <source>
        <strain evidence="1">MA461A</strain>
    </source>
</reference>
<feature type="non-terminal residue" evidence="1">
    <location>
        <position position="1"/>
    </location>
</feature>
<organism evidence="1 2">
    <name type="scientific">Racocetra persica</name>
    <dbReference type="NCBI Taxonomy" id="160502"/>
    <lineage>
        <taxon>Eukaryota</taxon>
        <taxon>Fungi</taxon>
        <taxon>Fungi incertae sedis</taxon>
        <taxon>Mucoromycota</taxon>
        <taxon>Glomeromycotina</taxon>
        <taxon>Glomeromycetes</taxon>
        <taxon>Diversisporales</taxon>
        <taxon>Gigasporaceae</taxon>
        <taxon>Racocetra</taxon>
    </lineage>
</organism>
<proteinExistence type="predicted"/>
<gene>
    <name evidence="1" type="ORF">RPERSI_LOCUS24228</name>
</gene>
<accession>A0ACA9RY47</accession>
<dbReference type="Proteomes" id="UP000789920">
    <property type="component" value="Unassembled WGS sequence"/>
</dbReference>